<protein>
    <recommendedName>
        <fullName evidence="10">CRISPR-associated endonuclease Cas1</fullName>
        <ecNumber evidence="10">3.1.-.-</ecNumber>
    </recommendedName>
</protein>
<keyword evidence="6 10" id="KW-0051">Antiviral defense</keyword>
<accession>A0A517P2K9</accession>
<comment type="function">
    <text evidence="10">CRISPR (clustered regularly interspaced short palindromic repeat), is an adaptive immune system that provides protection against mobile genetic elements (viruses, transposable elements and conjugative plasmids). CRISPR clusters contain spacers, sequences complementary to antecedent mobile elements, and target invading nucleic acids. CRISPR clusters are transcribed and processed into CRISPR RNA (crRNA). Acts as a dsDNA endonuclease. Involved in the integration of spacer DNA into the CRISPR cassette.</text>
</comment>
<dbReference type="EC" id="3.1.-.-" evidence="10"/>
<keyword evidence="5 10" id="KW-0460">Magnesium</keyword>
<dbReference type="GO" id="GO:0046872">
    <property type="term" value="F:metal ion binding"/>
    <property type="evidence" value="ECO:0007669"/>
    <property type="project" value="UniProtKB-UniRule"/>
</dbReference>
<keyword evidence="3 10" id="KW-0255">Endonuclease</keyword>
<evidence type="ECO:0000256" key="1">
    <source>
        <dbReference type="ARBA" id="ARBA00022722"/>
    </source>
</evidence>
<keyword evidence="7 10" id="KW-0238">DNA-binding</keyword>
<evidence type="ECO:0000256" key="9">
    <source>
        <dbReference type="ARBA" id="ARBA00038592"/>
    </source>
</evidence>
<dbReference type="Gene3D" id="3.90.320.10">
    <property type="match status" value="2"/>
</dbReference>
<comment type="cofactor">
    <cofactor evidence="10">
        <name>Mg(2+)</name>
        <dbReference type="ChEBI" id="CHEBI:18420"/>
    </cofactor>
    <cofactor evidence="10">
        <name>Mn(2+)</name>
        <dbReference type="ChEBI" id="CHEBI:29035"/>
    </cofactor>
</comment>
<dbReference type="GO" id="GO:0004519">
    <property type="term" value="F:endonuclease activity"/>
    <property type="evidence" value="ECO:0007669"/>
    <property type="project" value="UniProtKB-UniRule"/>
</dbReference>
<dbReference type="OrthoDB" id="9803119at2"/>
<dbReference type="HAMAP" id="MF_01470">
    <property type="entry name" value="Cas1"/>
    <property type="match status" value="1"/>
</dbReference>
<feature type="compositionally biased region" description="Basic and acidic residues" evidence="11">
    <location>
        <begin position="95"/>
        <end position="112"/>
    </location>
</feature>
<dbReference type="InterPro" id="IPR011604">
    <property type="entry name" value="PDDEXK-like_dom_sf"/>
</dbReference>
<dbReference type="GO" id="GO:0043571">
    <property type="term" value="P:maintenance of CRISPR repeat elements"/>
    <property type="evidence" value="ECO:0007669"/>
    <property type="project" value="UniProtKB-UniRule"/>
</dbReference>
<dbReference type="InterPro" id="IPR002729">
    <property type="entry name" value="CRISPR-assoc_Cas1"/>
</dbReference>
<keyword evidence="8 10" id="KW-0464">Manganese</keyword>
<dbReference type="Pfam" id="PF01867">
    <property type="entry name" value="Cas_Cas1"/>
    <property type="match status" value="1"/>
</dbReference>
<feature type="compositionally biased region" description="Acidic residues" evidence="11">
    <location>
        <begin position="135"/>
        <end position="144"/>
    </location>
</feature>
<evidence type="ECO:0000256" key="8">
    <source>
        <dbReference type="ARBA" id="ARBA00023211"/>
    </source>
</evidence>
<feature type="region of interest" description="Disordered" evidence="11">
    <location>
        <begin position="95"/>
        <end position="144"/>
    </location>
</feature>
<comment type="similarity">
    <text evidence="10">Belongs to the CRISPR-associated endonuclease Cas1 family.</text>
</comment>
<organism evidence="13 14">
    <name type="scientific">Stieleria marina</name>
    <dbReference type="NCBI Taxonomy" id="1930275"/>
    <lineage>
        <taxon>Bacteria</taxon>
        <taxon>Pseudomonadati</taxon>
        <taxon>Planctomycetota</taxon>
        <taxon>Planctomycetia</taxon>
        <taxon>Pirellulales</taxon>
        <taxon>Pirellulaceae</taxon>
        <taxon>Stieleria</taxon>
    </lineage>
</organism>
<feature type="domain" description="DUF83" evidence="12">
    <location>
        <begin position="207"/>
        <end position="326"/>
    </location>
</feature>
<proteinExistence type="inferred from homology"/>
<evidence type="ECO:0000313" key="13">
    <source>
        <dbReference type="EMBL" id="QDT13606.1"/>
    </source>
</evidence>
<dbReference type="Proteomes" id="UP000319817">
    <property type="component" value="Chromosome"/>
</dbReference>
<dbReference type="GO" id="GO:0003677">
    <property type="term" value="F:DNA binding"/>
    <property type="evidence" value="ECO:0007669"/>
    <property type="project" value="UniProtKB-KW"/>
</dbReference>
<dbReference type="Gene3D" id="3.100.10.20">
    <property type="entry name" value="CRISPR-associated endonuclease Cas1, N-terminal domain"/>
    <property type="match status" value="1"/>
</dbReference>
<keyword evidence="1 10" id="KW-0540">Nuclease</keyword>
<keyword evidence="2 10" id="KW-0479">Metal-binding</keyword>
<dbReference type="InterPro" id="IPR042206">
    <property type="entry name" value="CRISPR-assoc_Cas1_C"/>
</dbReference>
<evidence type="ECO:0000256" key="7">
    <source>
        <dbReference type="ARBA" id="ARBA00023125"/>
    </source>
</evidence>
<keyword evidence="14" id="KW-1185">Reference proteome</keyword>
<dbReference type="AlphaFoldDB" id="A0A517P2K9"/>
<dbReference type="PANTHER" id="PTHR34353:SF2">
    <property type="entry name" value="CRISPR-ASSOCIATED ENDONUCLEASE CAS1 1"/>
    <property type="match status" value="1"/>
</dbReference>
<evidence type="ECO:0000256" key="2">
    <source>
        <dbReference type="ARBA" id="ARBA00022723"/>
    </source>
</evidence>
<dbReference type="PANTHER" id="PTHR34353">
    <property type="entry name" value="CRISPR-ASSOCIATED ENDONUCLEASE CAS1 1"/>
    <property type="match status" value="1"/>
</dbReference>
<evidence type="ECO:0000256" key="6">
    <source>
        <dbReference type="ARBA" id="ARBA00023118"/>
    </source>
</evidence>
<feature type="binding site" evidence="10">
    <location>
        <position position="596"/>
    </location>
    <ligand>
        <name>Mn(2+)</name>
        <dbReference type="ChEBI" id="CHEBI:29035"/>
    </ligand>
</feature>
<evidence type="ECO:0000256" key="10">
    <source>
        <dbReference type="HAMAP-Rule" id="MF_01470"/>
    </source>
</evidence>
<dbReference type="CDD" id="cd09634">
    <property type="entry name" value="Cas1_I-II-III"/>
    <property type="match status" value="1"/>
</dbReference>
<evidence type="ECO:0000256" key="11">
    <source>
        <dbReference type="SAM" id="MobiDB-lite"/>
    </source>
</evidence>
<dbReference type="NCBIfam" id="TIGR00287">
    <property type="entry name" value="cas1"/>
    <property type="match status" value="1"/>
</dbReference>
<dbReference type="Gene3D" id="1.20.120.920">
    <property type="entry name" value="CRISPR-associated endonuclease Cas1, C-terminal domain"/>
    <property type="match status" value="1"/>
</dbReference>
<name>A0A517P2K9_9BACT</name>
<gene>
    <name evidence="13" type="primary">cas4-cas1</name>
    <name evidence="10" type="synonym">cas1</name>
    <name evidence="13" type="ORF">K239x_56260</name>
</gene>
<keyword evidence="4 10" id="KW-0378">Hydrolase</keyword>
<feature type="binding site" evidence="10">
    <location>
        <position position="514"/>
    </location>
    <ligand>
        <name>Mn(2+)</name>
        <dbReference type="ChEBI" id="CHEBI:29035"/>
    </ligand>
</feature>
<evidence type="ECO:0000259" key="12">
    <source>
        <dbReference type="Pfam" id="PF01930"/>
    </source>
</evidence>
<dbReference type="InterPro" id="IPR050646">
    <property type="entry name" value="Cas1"/>
</dbReference>
<reference evidence="13 14" key="1">
    <citation type="submission" date="2019-02" db="EMBL/GenBank/DDBJ databases">
        <title>Deep-cultivation of Planctomycetes and their phenomic and genomic characterization uncovers novel biology.</title>
        <authorList>
            <person name="Wiegand S."/>
            <person name="Jogler M."/>
            <person name="Boedeker C."/>
            <person name="Pinto D."/>
            <person name="Vollmers J."/>
            <person name="Rivas-Marin E."/>
            <person name="Kohn T."/>
            <person name="Peeters S.H."/>
            <person name="Heuer A."/>
            <person name="Rast P."/>
            <person name="Oberbeckmann S."/>
            <person name="Bunk B."/>
            <person name="Jeske O."/>
            <person name="Meyerdierks A."/>
            <person name="Storesund J.E."/>
            <person name="Kallscheuer N."/>
            <person name="Luecker S."/>
            <person name="Lage O.M."/>
            <person name="Pohl T."/>
            <person name="Merkel B.J."/>
            <person name="Hornburger P."/>
            <person name="Mueller R.-W."/>
            <person name="Bruemmer F."/>
            <person name="Labrenz M."/>
            <person name="Spormann A.M."/>
            <person name="Op den Camp H."/>
            <person name="Overmann J."/>
            <person name="Amann R."/>
            <person name="Jetten M.S.M."/>
            <person name="Mascher T."/>
            <person name="Medema M.H."/>
            <person name="Devos D.P."/>
            <person name="Kaster A.-K."/>
            <person name="Ovreas L."/>
            <person name="Rohde M."/>
            <person name="Galperin M.Y."/>
            <person name="Jogler C."/>
        </authorList>
    </citation>
    <scope>NUCLEOTIDE SEQUENCE [LARGE SCALE GENOMIC DNA]</scope>
    <source>
        <strain evidence="13 14">K23_9</strain>
    </source>
</reference>
<sequence length="704" mass="78015">MIHNQPDKQPHSDDFASEQASEIDYLPARMVNEFVYCPRLFYLMHVEGQFANSVDTVDGQFVHRRVDSGTGGLDAAATTLAPGGVLHDLMAETIPRDAQDRTDGETEQDHAPKTRRRSKHVQPESLFGDDHADSTDNDMASETDCEPADVEFAGVDSEALELLDRSNACEPSQPDLTEENARDASVAAAAAKIIHRRSVMLSSDTLGVIAKMDLIEASGDAATPVDYKRGRPRQNADGTAGAWLPERVQVALQALVLQDNGYRCDGGVLYFNETRQRVSIALTDELLTQTRHAVDAARALRRSGTIPPPLSDSPKCPRCSLVGICLPDETRRLGLPTGEASDSPASDTISVRPMLTARDERRPVYFNTQGMWIGKQSEVLQAKVEGKIVQQIRLQEINQVNLFGNVQLSTQAIQTMLNLDIPVVYFTQKGYFYGITHSLGVKNIQVRREQFRFADQPTSCLDLARQIVRGKIRNQRTLLMRNHREPSSVTLRELKRLSDHALDAASLASLLGVEGAAGRAYFQSFAGMLKVDCSLESSPGSALSKRRPAFNFLGRNRRPPRDPVNALLSLAYSLLTKDCVVAATAVGLDPYLGFYHQIKPGKPALALDLMEPFRPLIADSVVLTAINNRMVTPEHFLVAGESVVLSKTGRKHFLLAYEQRMDQLVTHPLFDYRVSYRRLLEIQTRLVARLLTGEIPTYPVFETR</sequence>
<dbReference type="GO" id="GO:0051607">
    <property type="term" value="P:defense response to virus"/>
    <property type="evidence" value="ECO:0007669"/>
    <property type="project" value="UniProtKB-UniRule"/>
</dbReference>
<dbReference type="InterPro" id="IPR022765">
    <property type="entry name" value="Dna2/Cas4_DUF83"/>
</dbReference>
<evidence type="ECO:0000256" key="5">
    <source>
        <dbReference type="ARBA" id="ARBA00022842"/>
    </source>
</evidence>
<dbReference type="GO" id="GO:0016787">
    <property type="term" value="F:hydrolase activity"/>
    <property type="evidence" value="ECO:0007669"/>
    <property type="project" value="UniProtKB-KW"/>
</dbReference>
<dbReference type="Pfam" id="PF01930">
    <property type="entry name" value="Cas_Cas4"/>
    <property type="match status" value="1"/>
</dbReference>
<evidence type="ECO:0000313" key="14">
    <source>
        <dbReference type="Proteomes" id="UP000319817"/>
    </source>
</evidence>
<dbReference type="InterPro" id="IPR042211">
    <property type="entry name" value="CRISPR-assoc_Cas1_N"/>
</dbReference>
<comment type="subunit">
    <text evidence="9 10">Homodimer, forms a heterotetramer with a Cas2 homodimer.</text>
</comment>
<dbReference type="EMBL" id="CP036526">
    <property type="protein sequence ID" value="QDT13606.1"/>
    <property type="molecule type" value="Genomic_DNA"/>
</dbReference>
<feature type="binding site" evidence="10">
    <location>
        <position position="611"/>
    </location>
    <ligand>
        <name>Mn(2+)</name>
        <dbReference type="ChEBI" id="CHEBI:29035"/>
    </ligand>
</feature>
<evidence type="ECO:0000256" key="4">
    <source>
        <dbReference type="ARBA" id="ARBA00022801"/>
    </source>
</evidence>
<evidence type="ECO:0000256" key="3">
    <source>
        <dbReference type="ARBA" id="ARBA00022759"/>
    </source>
</evidence>